<name>A0ACB9D2S9_CICIN</name>
<dbReference type="EMBL" id="CM042013">
    <property type="protein sequence ID" value="KAI3740781.1"/>
    <property type="molecule type" value="Genomic_DNA"/>
</dbReference>
<sequence length="76" mass="8789">MEKEVSWWWCVGPGVVVRDRGLKVFSCRGRSDLHGGGRWLVERRTESAVENSLFRETDRGRRRRKTVMVIAAVSEV</sequence>
<gene>
    <name evidence="1" type="ORF">L2E82_31255</name>
</gene>
<evidence type="ECO:0000313" key="1">
    <source>
        <dbReference type="EMBL" id="KAI3740781.1"/>
    </source>
</evidence>
<evidence type="ECO:0000313" key="2">
    <source>
        <dbReference type="Proteomes" id="UP001055811"/>
    </source>
</evidence>
<comment type="caution">
    <text evidence="1">The sequence shown here is derived from an EMBL/GenBank/DDBJ whole genome shotgun (WGS) entry which is preliminary data.</text>
</comment>
<accession>A0ACB9D2S9</accession>
<organism evidence="1 2">
    <name type="scientific">Cichorium intybus</name>
    <name type="common">Chicory</name>
    <dbReference type="NCBI Taxonomy" id="13427"/>
    <lineage>
        <taxon>Eukaryota</taxon>
        <taxon>Viridiplantae</taxon>
        <taxon>Streptophyta</taxon>
        <taxon>Embryophyta</taxon>
        <taxon>Tracheophyta</taxon>
        <taxon>Spermatophyta</taxon>
        <taxon>Magnoliopsida</taxon>
        <taxon>eudicotyledons</taxon>
        <taxon>Gunneridae</taxon>
        <taxon>Pentapetalae</taxon>
        <taxon>asterids</taxon>
        <taxon>campanulids</taxon>
        <taxon>Asterales</taxon>
        <taxon>Asteraceae</taxon>
        <taxon>Cichorioideae</taxon>
        <taxon>Cichorieae</taxon>
        <taxon>Cichoriinae</taxon>
        <taxon>Cichorium</taxon>
    </lineage>
</organism>
<reference evidence="1 2" key="2">
    <citation type="journal article" date="2022" name="Mol. Ecol. Resour.">
        <title>The genomes of chicory, endive, great burdock and yacon provide insights into Asteraceae paleo-polyploidization history and plant inulin production.</title>
        <authorList>
            <person name="Fan W."/>
            <person name="Wang S."/>
            <person name="Wang H."/>
            <person name="Wang A."/>
            <person name="Jiang F."/>
            <person name="Liu H."/>
            <person name="Zhao H."/>
            <person name="Xu D."/>
            <person name="Zhang Y."/>
        </authorList>
    </citation>
    <scope>NUCLEOTIDE SEQUENCE [LARGE SCALE GENOMIC DNA]</scope>
    <source>
        <strain evidence="2">cv. Punajuju</strain>
        <tissue evidence="1">Leaves</tissue>
    </source>
</reference>
<dbReference type="Proteomes" id="UP001055811">
    <property type="component" value="Linkage Group LG05"/>
</dbReference>
<keyword evidence="2" id="KW-1185">Reference proteome</keyword>
<proteinExistence type="predicted"/>
<reference evidence="2" key="1">
    <citation type="journal article" date="2022" name="Mol. Ecol. Resour.">
        <title>The genomes of chicory, endive, great burdock and yacon provide insights into Asteraceae palaeo-polyploidization history and plant inulin production.</title>
        <authorList>
            <person name="Fan W."/>
            <person name="Wang S."/>
            <person name="Wang H."/>
            <person name="Wang A."/>
            <person name="Jiang F."/>
            <person name="Liu H."/>
            <person name="Zhao H."/>
            <person name="Xu D."/>
            <person name="Zhang Y."/>
        </authorList>
    </citation>
    <scope>NUCLEOTIDE SEQUENCE [LARGE SCALE GENOMIC DNA]</scope>
    <source>
        <strain evidence="2">cv. Punajuju</strain>
    </source>
</reference>
<protein>
    <submittedName>
        <fullName evidence="1">Uncharacterized protein</fullName>
    </submittedName>
</protein>